<organism evidence="1 2">
    <name type="scientific">Gigaspora margarita</name>
    <dbReference type="NCBI Taxonomy" id="4874"/>
    <lineage>
        <taxon>Eukaryota</taxon>
        <taxon>Fungi</taxon>
        <taxon>Fungi incertae sedis</taxon>
        <taxon>Mucoromycota</taxon>
        <taxon>Glomeromycotina</taxon>
        <taxon>Glomeromycetes</taxon>
        <taxon>Diversisporales</taxon>
        <taxon>Gigasporaceae</taxon>
        <taxon>Gigaspora</taxon>
    </lineage>
</organism>
<comment type="caution">
    <text evidence="1">The sequence shown here is derived from an EMBL/GenBank/DDBJ whole genome shotgun (WGS) entry which is preliminary data.</text>
</comment>
<name>A0ABN7UTT9_GIGMA</name>
<protein>
    <submittedName>
        <fullName evidence="1">3462_t:CDS:1</fullName>
    </submittedName>
</protein>
<gene>
    <name evidence="1" type="ORF">GMARGA_LOCUS10599</name>
</gene>
<keyword evidence="2" id="KW-1185">Reference proteome</keyword>
<dbReference type="Proteomes" id="UP000789901">
    <property type="component" value="Unassembled WGS sequence"/>
</dbReference>
<accession>A0ABN7UTT9</accession>
<sequence length="194" mass="22535">MIKRSFNNELLSKDDKKQNELISLVYKLSPKEVHSANHIITIMQYTKGAQKGQILSPYLQNKALQFTYESLSIQIIQVGQVSMHSAAECTKLVYEFLIGEPSNTWLSHNTLSLWYKDIFKLSTDTYLNKIQNVTGYRIIVDKSKRGKIKNFILSFMFWSFTYNEPLVTMIHLRDIDKCDRKSVSETVQILIKNS</sequence>
<evidence type="ECO:0000313" key="2">
    <source>
        <dbReference type="Proteomes" id="UP000789901"/>
    </source>
</evidence>
<evidence type="ECO:0000313" key="1">
    <source>
        <dbReference type="EMBL" id="CAG8674224.1"/>
    </source>
</evidence>
<reference evidence="1 2" key="1">
    <citation type="submission" date="2021-06" db="EMBL/GenBank/DDBJ databases">
        <authorList>
            <person name="Kallberg Y."/>
            <person name="Tangrot J."/>
            <person name="Rosling A."/>
        </authorList>
    </citation>
    <scope>NUCLEOTIDE SEQUENCE [LARGE SCALE GENOMIC DNA]</scope>
    <source>
        <strain evidence="1 2">120-4 pot B 10/14</strain>
    </source>
</reference>
<dbReference type="EMBL" id="CAJVQB010005968">
    <property type="protein sequence ID" value="CAG8674224.1"/>
    <property type="molecule type" value="Genomic_DNA"/>
</dbReference>
<proteinExistence type="predicted"/>